<feature type="compositionally biased region" description="Acidic residues" evidence="1">
    <location>
        <begin position="242"/>
        <end position="257"/>
    </location>
</feature>
<feature type="compositionally biased region" description="Polar residues" evidence="1">
    <location>
        <begin position="149"/>
        <end position="162"/>
    </location>
</feature>
<accession>A0A317XZN8</accession>
<feature type="compositionally biased region" description="Acidic residues" evidence="1">
    <location>
        <begin position="471"/>
        <end position="486"/>
    </location>
</feature>
<organism evidence="2 3">
    <name type="scientific">Testicularia cyperi</name>
    <dbReference type="NCBI Taxonomy" id="1882483"/>
    <lineage>
        <taxon>Eukaryota</taxon>
        <taxon>Fungi</taxon>
        <taxon>Dikarya</taxon>
        <taxon>Basidiomycota</taxon>
        <taxon>Ustilaginomycotina</taxon>
        <taxon>Ustilaginomycetes</taxon>
        <taxon>Ustilaginales</taxon>
        <taxon>Anthracoideaceae</taxon>
        <taxon>Testicularia</taxon>
    </lineage>
</organism>
<feature type="compositionally biased region" description="Low complexity" evidence="1">
    <location>
        <begin position="312"/>
        <end position="359"/>
    </location>
</feature>
<dbReference type="PANTHER" id="PTHR42106:SF1">
    <property type="match status" value="1"/>
</dbReference>
<dbReference type="Proteomes" id="UP000246740">
    <property type="component" value="Unassembled WGS sequence"/>
</dbReference>
<feature type="region of interest" description="Disordered" evidence="1">
    <location>
        <begin position="1"/>
        <end position="31"/>
    </location>
</feature>
<proteinExistence type="predicted"/>
<name>A0A317XZN8_9BASI</name>
<feature type="compositionally biased region" description="Acidic residues" evidence="1">
    <location>
        <begin position="522"/>
        <end position="531"/>
    </location>
</feature>
<feature type="compositionally biased region" description="Low complexity" evidence="1">
    <location>
        <begin position="288"/>
        <end position="299"/>
    </location>
</feature>
<feature type="region of interest" description="Disordered" evidence="1">
    <location>
        <begin position="840"/>
        <end position="864"/>
    </location>
</feature>
<feature type="region of interest" description="Disordered" evidence="1">
    <location>
        <begin position="220"/>
        <end position="455"/>
    </location>
</feature>
<dbReference type="STRING" id="1882483.A0A317XZN8"/>
<dbReference type="OrthoDB" id="340550at2759"/>
<dbReference type="InParanoid" id="A0A317XZN8"/>
<dbReference type="PANTHER" id="PTHR42106">
    <property type="entry name" value="CHROMOSOME 10, WHOLE GENOME SHOTGUN SEQUENCE"/>
    <property type="match status" value="1"/>
</dbReference>
<feature type="compositionally biased region" description="Low complexity" evidence="1">
    <location>
        <begin position="510"/>
        <end position="521"/>
    </location>
</feature>
<sequence length="864" mass="86738">MDENRVRESQQPHPSTNNSSTNPASSAFVSSSSDFALPFGSKAAKIAQHGFPSANYSVPISIPASPSLQASSATDPSNSSSIALSLSSSNRQPAQPGFPSSPLRQSPRHAPLHVPGNASNGAGLGIGGFTNPASPPARDVPNPLYLNLASIQPGSPSHQSQPVDGWPGSHTTFNTATSPSVGPTTAAALLRRGPNMTSPGFGLASPARFRRASMLGREITPFHLDHDADDEEKPSNDRANNEAEDGDDELMNMEEDSAPASRAPSTPLMGPPAGLFGGAAGNNGGGSTTPSTPPSISAAIRKSAAPTLTRMSVSDSGQESSSSSSTGATRPPSGSPSATQALGSRSRSSSLLSGNVVRRSVTKRGNLMPRDLGVLRVAATLQDETRPEDSEIASEAKLQKRLGGESTLPRTPRMVAASSTSSTYPGSAGASKMSRSPFFGGRSKVSSSNKKKYMWDDEDLDDIRGVFAADGLDDDDSSEFSSDGEEVMVYYSRTGPSSDEEDERFNSRPADANTGANGTTTADDEMLEDSTGDLRQEGSTTTAGGVDGATAIEGVGASSGAPGTTGGNAGPGTPAAAGTVSTSFGAASVGSSNSLPKRKGSLWMGFREKGNIRRGAAAGGAAGGFIGGAPGSAGLGLGIGTTGGMDVETSPRIYAVHSSASAASASGSGGAAPGSSRIAKRKILVGEDRYEPYKRRAVSPMNLGSSLNNSGSVYGGYGAAAAAVAAAAGGPTGAGVGVGVGNSPSVIPISSPSGAAAYRTPYTYTRYSTSPTISRPCTPTNTTHAHAHAHNAHLSSATAATTAAGWSASTSAVCSSAFSPAATGSGPGYGSGALGLSISANPPLSPSSDENDAMDQRVGMLGLS</sequence>
<feature type="region of interest" description="Disordered" evidence="1">
    <location>
        <begin position="468"/>
        <end position="576"/>
    </location>
</feature>
<feature type="compositionally biased region" description="Basic and acidic residues" evidence="1">
    <location>
        <begin position="1"/>
        <end position="10"/>
    </location>
</feature>
<dbReference type="EMBL" id="KZ819188">
    <property type="protein sequence ID" value="PWZ03756.1"/>
    <property type="molecule type" value="Genomic_DNA"/>
</dbReference>
<evidence type="ECO:0000313" key="3">
    <source>
        <dbReference type="Proteomes" id="UP000246740"/>
    </source>
</evidence>
<dbReference type="AlphaFoldDB" id="A0A317XZN8"/>
<feature type="region of interest" description="Disordered" evidence="1">
    <location>
        <begin position="55"/>
        <end position="204"/>
    </location>
</feature>
<reference evidence="2 3" key="1">
    <citation type="journal article" date="2018" name="Mol. Biol. Evol.">
        <title>Broad Genomic Sampling Reveals a Smut Pathogenic Ancestry of the Fungal Clade Ustilaginomycotina.</title>
        <authorList>
            <person name="Kijpornyongpan T."/>
            <person name="Mondo S.J."/>
            <person name="Barry K."/>
            <person name="Sandor L."/>
            <person name="Lee J."/>
            <person name="Lipzen A."/>
            <person name="Pangilinan J."/>
            <person name="LaButti K."/>
            <person name="Hainaut M."/>
            <person name="Henrissat B."/>
            <person name="Grigoriev I.V."/>
            <person name="Spatafora J.W."/>
            <person name="Aime M.C."/>
        </authorList>
    </citation>
    <scope>NUCLEOTIDE SEQUENCE [LARGE SCALE GENOMIC DNA]</scope>
    <source>
        <strain evidence="2 3">MCA 3645</strain>
    </source>
</reference>
<feature type="compositionally biased region" description="Low complexity" evidence="1">
    <location>
        <begin position="538"/>
        <end position="562"/>
    </location>
</feature>
<gene>
    <name evidence="2" type="ORF">BCV70DRAFT_197953</name>
</gene>
<feature type="compositionally biased region" description="Polar residues" evidence="1">
    <location>
        <begin position="169"/>
        <end position="183"/>
    </location>
</feature>
<protein>
    <submittedName>
        <fullName evidence="2">Uncharacterized protein</fullName>
    </submittedName>
</protein>
<feature type="compositionally biased region" description="Low complexity" evidence="1">
    <location>
        <begin position="70"/>
        <end position="90"/>
    </location>
</feature>
<feature type="compositionally biased region" description="Low complexity" evidence="1">
    <location>
        <begin position="14"/>
        <end position="31"/>
    </location>
</feature>
<keyword evidence="3" id="KW-1185">Reference proteome</keyword>
<feature type="compositionally biased region" description="Gly residues" evidence="1">
    <location>
        <begin position="275"/>
        <end position="287"/>
    </location>
</feature>
<evidence type="ECO:0000313" key="2">
    <source>
        <dbReference type="EMBL" id="PWZ03756.1"/>
    </source>
</evidence>
<evidence type="ECO:0000256" key="1">
    <source>
        <dbReference type="SAM" id="MobiDB-lite"/>
    </source>
</evidence>
<feature type="compositionally biased region" description="Polar residues" evidence="1">
    <location>
        <begin position="55"/>
        <end position="69"/>
    </location>
</feature>